<protein>
    <submittedName>
        <fullName evidence="1">Esterase</fullName>
    </submittedName>
</protein>
<dbReference type="Gene3D" id="3.40.50.1820">
    <property type="entry name" value="alpha/beta hydrolase"/>
    <property type="match status" value="1"/>
</dbReference>
<dbReference type="EMBL" id="PGOZ01000002">
    <property type="protein sequence ID" value="PJI33520.1"/>
    <property type="molecule type" value="Genomic_DNA"/>
</dbReference>
<evidence type="ECO:0000313" key="1">
    <source>
        <dbReference type="EMBL" id="PJI33520.1"/>
    </source>
</evidence>
<dbReference type="InterPro" id="IPR008886">
    <property type="entry name" value="UPF0227/Esterase_YqiA"/>
</dbReference>
<dbReference type="PANTHER" id="PTHR35602:SF3">
    <property type="entry name" value="ESTERASE YQIA"/>
    <property type="match status" value="1"/>
</dbReference>
<dbReference type="SUPFAM" id="SSF53474">
    <property type="entry name" value="alpha/beta-Hydrolases"/>
    <property type="match status" value="1"/>
</dbReference>
<comment type="caution">
    <text evidence="1">The sequence shown here is derived from an EMBL/GenBank/DDBJ whole genome shotgun (WGS) entry which is preliminary data.</text>
</comment>
<sequence length="164" mass="18991">MSKILFLHGLDSSRESTKFHAIDVVHKYCIDVDYRNLSYNSVASFYHEMIETIKPDILVGHNLGGYWALKMSQAYHLPCVVANPILQPNFRDDYPAICHGDLQHDIPQFAYLELGDEILDMHAVQAQLEDYMQIQAVDGGHHRLEHPEQINTLIQEIEHHFIRQ</sequence>
<gene>
    <name evidence="1" type="ORF">CU320_03745</name>
</gene>
<name>A0A2H9UPA6_9GAMM</name>
<dbReference type="Proteomes" id="UP000242351">
    <property type="component" value="Unassembled WGS sequence"/>
</dbReference>
<dbReference type="Pfam" id="PF05728">
    <property type="entry name" value="UPF0227"/>
    <property type="match status" value="1"/>
</dbReference>
<proteinExistence type="predicted"/>
<reference evidence="1 2" key="2">
    <citation type="submission" date="2017-12" db="EMBL/GenBank/DDBJ databases">
        <title>Revising the taxonomy of the Acinetobacter lwoffii group: the description of Acinetobacter pseudolwoffii sp. nov. and emended description of Acinetobacter lwoffii.</title>
        <authorList>
            <person name="Nemec A."/>
        </authorList>
    </citation>
    <scope>NUCLEOTIDE SEQUENCE [LARGE SCALE GENOMIC DNA]</scope>
    <source>
        <strain evidence="1 2">ANC 5347</strain>
    </source>
</reference>
<reference evidence="1 2" key="1">
    <citation type="submission" date="2017-11" db="EMBL/GenBank/DDBJ databases">
        <authorList>
            <person name="Han C.G."/>
        </authorList>
    </citation>
    <scope>NUCLEOTIDE SEQUENCE [LARGE SCALE GENOMIC DNA]</scope>
    <source>
        <strain evidence="1 2">ANC 5347</strain>
    </source>
</reference>
<accession>A0A2H9UPA6</accession>
<dbReference type="AlphaFoldDB" id="A0A2H9UPA6"/>
<dbReference type="InterPro" id="IPR029058">
    <property type="entry name" value="AB_hydrolase_fold"/>
</dbReference>
<evidence type="ECO:0000313" key="2">
    <source>
        <dbReference type="Proteomes" id="UP000242351"/>
    </source>
</evidence>
<dbReference type="RefSeq" id="WP_100357258.1">
    <property type="nucleotide sequence ID" value="NZ_CP084300.1"/>
</dbReference>
<dbReference type="PANTHER" id="PTHR35602">
    <property type="entry name" value="ESTERASE YQIA-RELATED"/>
    <property type="match status" value="1"/>
</dbReference>
<organism evidence="1 2">
    <name type="scientific">Acinetobacter pseudolwoffii</name>
    <dbReference type="NCBI Taxonomy" id="2053287"/>
    <lineage>
        <taxon>Bacteria</taxon>
        <taxon>Pseudomonadati</taxon>
        <taxon>Pseudomonadota</taxon>
        <taxon>Gammaproteobacteria</taxon>
        <taxon>Moraxellales</taxon>
        <taxon>Moraxellaceae</taxon>
        <taxon>Acinetobacter</taxon>
    </lineage>
</organism>